<name>A0ABZ1M6N8_9ACTN</name>
<evidence type="ECO:0000256" key="2">
    <source>
        <dbReference type="SAM" id="SignalP"/>
    </source>
</evidence>
<feature type="region of interest" description="Disordered" evidence="1">
    <location>
        <begin position="74"/>
        <end position="95"/>
    </location>
</feature>
<sequence>MNRRTFMVSAAATAGTAGALPVMSGQAHADTRGLPSLWDVDRSVVNPENAYTVAVDQVRAEVAQLMGATEEEFTRPRSAGRLRARPAPRRACRGW</sequence>
<keyword evidence="2" id="KW-0732">Signal</keyword>
<feature type="compositionally biased region" description="Basic residues" evidence="1">
    <location>
        <begin position="78"/>
        <end position="95"/>
    </location>
</feature>
<feature type="chain" id="PRO_5046763482" evidence="2">
    <location>
        <begin position="30"/>
        <end position="95"/>
    </location>
</feature>
<accession>A0ABZ1M6N8</accession>
<dbReference type="Proteomes" id="UP001622731">
    <property type="component" value="Chromosome"/>
</dbReference>
<dbReference type="PROSITE" id="PS51318">
    <property type="entry name" value="TAT"/>
    <property type="match status" value="1"/>
</dbReference>
<evidence type="ECO:0000256" key="1">
    <source>
        <dbReference type="SAM" id="MobiDB-lite"/>
    </source>
</evidence>
<keyword evidence="4" id="KW-1185">Reference proteome</keyword>
<dbReference type="RefSeq" id="WP_259334456.1">
    <property type="nucleotide sequence ID" value="NZ_BMWI01000029.1"/>
</dbReference>
<organism evidence="3 4">
    <name type="scientific">Streptomyces anthocyanicus</name>
    <dbReference type="NCBI Taxonomy" id="68174"/>
    <lineage>
        <taxon>Bacteria</taxon>
        <taxon>Bacillati</taxon>
        <taxon>Actinomycetota</taxon>
        <taxon>Actinomycetes</taxon>
        <taxon>Kitasatosporales</taxon>
        <taxon>Streptomycetaceae</taxon>
        <taxon>Streptomyces</taxon>
        <taxon>Streptomyces violaceoruber group</taxon>
    </lineage>
</organism>
<reference evidence="3 4" key="1">
    <citation type="submission" date="2022-10" db="EMBL/GenBank/DDBJ databases">
        <title>The complete genomes of actinobacterial strains from the NBC collection.</title>
        <authorList>
            <person name="Joergensen T.S."/>
            <person name="Alvarez Arevalo M."/>
            <person name="Sterndorff E.B."/>
            <person name="Faurdal D."/>
            <person name="Vuksanovic O."/>
            <person name="Mourched A.-S."/>
            <person name="Charusanti P."/>
            <person name="Shaw S."/>
            <person name="Blin K."/>
            <person name="Weber T."/>
        </authorList>
    </citation>
    <scope>NUCLEOTIDE SEQUENCE [LARGE SCALE GENOMIC DNA]</scope>
    <source>
        <strain evidence="3 4">NBC_00116</strain>
    </source>
</reference>
<dbReference type="GeneID" id="91382086"/>
<dbReference type="InterPro" id="IPR006311">
    <property type="entry name" value="TAT_signal"/>
</dbReference>
<feature type="signal peptide" evidence="2">
    <location>
        <begin position="1"/>
        <end position="29"/>
    </location>
</feature>
<gene>
    <name evidence="3" type="ORF">OHB34_34990</name>
</gene>
<evidence type="ECO:0000313" key="4">
    <source>
        <dbReference type="Proteomes" id="UP001622731"/>
    </source>
</evidence>
<dbReference type="NCBIfam" id="TIGR01409">
    <property type="entry name" value="TAT_signal_seq"/>
    <property type="match status" value="1"/>
</dbReference>
<proteinExistence type="predicted"/>
<dbReference type="InterPro" id="IPR019546">
    <property type="entry name" value="TAT_signal_bac_arc"/>
</dbReference>
<protein>
    <submittedName>
        <fullName evidence="3">Twin-arginine translocation signal domain-containing protein</fullName>
    </submittedName>
</protein>
<evidence type="ECO:0000313" key="3">
    <source>
        <dbReference type="EMBL" id="WTR99043.1"/>
    </source>
</evidence>
<dbReference type="EMBL" id="CP108200">
    <property type="protein sequence ID" value="WTR99043.1"/>
    <property type="molecule type" value="Genomic_DNA"/>
</dbReference>